<organism evidence="1 2">
    <name type="scientific">Pyronema omphalodes (strain CBS 100304)</name>
    <name type="common">Pyronema confluens</name>
    <dbReference type="NCBI Taxonomy" id="1076935"/>
    <lineage>
        <taxon>Eukaryota</taxon>
        <taxon>Fungi</taxon>
        <taxon>Dikarya</taxon>
        <taxon>Ascomycota</taxon>
        <taxon>Pezizomycotina</taxon>
        <taxon>Pezizomycetes</taxon>
        <taxon>Pezizales</taxon>
        <taxon>Pyronemataceae</taxon>
        <taxon>Pyronema</taxon>
    </lineage>
</organism>
<proteinExistence type="predicted"/>
<name>U4L8Y1_PYROM</name>
<reference evidence="1 2" key="1">
    <citation type="journal article" date="2013" name="PLoS Genet.">
        <title>The genome and development-dependent transcriptomes of Pyronema confluens: a window into fungal evolution.</title>
        <authorList>
            <person name="Traeger S."/>
            <person name="Altegoer F."/>
            <person name="Freitag M."/>
            <person name="Gabaldon T."/>
            <person name="Kempken F."/>
            <person name="Kumar A."/>
            <person name="Marcet-Houben M."/>
            <person name="Poggeler S."/>
            <person name="Stajich J.E."/>
            <person name="Nowrousian M."/>
        </authorList>
    </citation>
    <scope>NUCLEOTIDE SEQUENCE [LARGE SCALE GENOMIC DNA]</scope>
    <source>
        <strain evidence="2">CBS 100304</strain>
        <tissue evidence="1">Vegetative mycelium</tissue>
    </source>
</reference>
<dbReference type="EMBL" id="HF935501">
    <property type="protein sequence ID" value="CCX09981.1"/>
    <property type="molecule type" value="Genomic_DNA"/>
</dbReference>
<protein>
    <submittedName>
        <fullName evidence="1">Uncharacterized protein</fullName>
    </submittedName>
</protein>
<accession>U4L8Y1</accession>
<evidence type="ECO:0000313" key="1">
    <source>
        <dbReference type="EMBL" id="CCX09981.1"/>
    </source>
</evidence>
<dbReference type="AlphaFoldDB" id="U4L8Y1"/>
<keyword evidence="2" id="KW-1185">Reference proteome</keyword>
<sequence>MDLRIGRIGRWIWRWIGGV</sequence>
<dbReference type="Proteomes" id="UP000018144">
    <property type="component" value="Unassembled WGS sequence"/>
</dbReference>
<gene>
    <name evidence="1" type="ORF">PCON_09574</name>
</gene>
<evidence type="ECO:0000313" key="2">
    <source>
        <dbReference type="Proteomes" id="UP000018144"/>
    </source>
</evidence>